<proteinExistence type="predicted"/>
<organism evidence="2 3">
    <name type="scientific">Eimeria brunetti</name>
    <dbReference type="NCBI Taxonomy" id="51314"/>
    <lineage>
        <taxon>Eukaryota</taxon>
        <taxon>Sar</taxon>
        <taxon>Alveolata</taxon>
        <taxon>Apicomplexa</taxon>
        <taxon>Conoidasida</taxon>
        <taxon>Coccidia</taxon>
        <taxon>Eucoccidiorida</taxon>
        <taxon>Eimeriorina</taxon>
        <taxon>Eimeriidae</taxon>
        <taxon>Eimeria</taxon>
    </lineage>
</organism>
<keyword evidence="3" id="KW-1185">Reference proteome</keyword>
<name>U6LQI3_9EIME</name>
<protein>
    <submittedName>
        <fullName evidence="2">Uncharacterized protein</fullName>
    </submittedName>
</protein>
<evidence type="ECO:0000313" key="2">
    <source>
        <dbReference type="EMBL" id="CDJ50859.1"/>
    </source>
</evidence>
<reference evidence="2" key="2">
    <citation type="submission" date="2013-10" db="EMBL/GenBank/DDBJ databases">
        <authorList>
            <person name="Aslett M."/>
        </authorList>
    </citation>
    <scope>NUCLEOTIDE SEQUENCE [LARGE SCALE GENOMIC DNA]</scope>
    <source>
        <strain evidence="2">Houghton</strain>
    </source>
</reference>
<reference evidence="2" key="1">
    <citation type="submission" date="2013-10" db="EMBL/GenBank/DDBJ databases">
        <title>Genomic analysis of the causative agents of coccidiosis in chickens.</title>
        <authorList>
            <person name="Reid A.J."/>
            <person name="Blake D."/>
            <person name="Billington K."/>
            <person name="Browne H."/>
            <person name="Dunn M."/>
            <person name="Hung S."/>
            <person name="Kawahara F."/>
            <person name="Miranda-Saavedra D."/>
            <person name="Mourier T."/>
            <person name="Nagra H."/>
            <person name="Otto T.D."/>
            <person name="Rawlings N."/>
            <person name="Sanchez A."/>
            <person name="Sanders M."/>
            <person name="Subramaniam C."/>
            <person name="Tay Y."/>
            <person name="Dear P."/>
            <person name="Doerig C."/>
            <person name="Gruber A."/>
            <person name="Parkinson J."/>
            <person name="Shirley M."/>
            <person name="Wan K.L."/>
            <person name="Berriman M."/>
            <person name="Tomley F."/>
            <person name="Pain A."/>
        </authorList>
    </citation>
    <scope>NUCLEOTIDE SEQUENCE [LARGE SCALE GENOMIC DNA]</scope>
    <source>
        <strain evidence="2">Houghton</strain>
    </source>
</reference>
<dbReference type="Proteomes" id="UP000030750">
    <property type="component" value="Unassembled WGS sequence"/>
</dbReference>
<sequence>MHFSSLGKPPRGPTDGLLGSAAGSKGTDGGAEGQKGGPQSSGGGSPGAPRKPEEQGETVSAARLNPHYGEDVDDKIVGTGCSEEYAKLQDCLDDTDNFISRESPLNHLSSERTGESAKNNCVCFSSAVSAIPSPVPKFLPLNAKLCSKCPQLRLSKEMTLHSVVSYTLISDKRETATRTVLPAKILGNKAYSGCGRFSCCGWCCCRNGS</sequence>
<dbReference type="OrthoDB" id="5586401at2759"/>
<dbReference type="VEuPathDB" id="ToxoDB:EBH_0086470"/>
<dbReference type="AlphaFoldDB" id="U6LQI3"/>
<accession>U6LQI3</accession>
<evidence type="ECO:0000313" key="3">
    <source>
        <dbReference type="Proteomes" id="UP000030750"/>
    </source>
</evidence>
<dbReference type="EMBL" id="HG712467">
    <property type="protein sequence ID" value="CDJ50859.1"/>
    <property type="molecule type" value="Genomic_DNA"/>
</dbReference>
<gene>
    <name evidence="2" type="ORF">EBH_0086470</name>
</gene>
<feature type="compositionally biased region" description="Gly residues" evidence="1">
    <location>
        <begin position="26"/>
        <end position="46"/>
    </location>
</feature>
<feature type="region of interest" description="Disordered" evidence="1">
    <location>
        <begin position="1"/>
        <end position="75"/>
    </location>
</feature>
<evidence type="ECO:0000256" key="1">
    <source>
        <dbReference type="SAM" id="MobiDB-lite"/>
    </source>
</evidence>